<comment type="caution">
    <text evidence="1">The sequence shown here is derived from an EMBL/GenBank/DDBJ whole genome shotgun (WGS) entry which is preliminary data.</text>
</comment>
<protein>
    <submittedName>
        <fullName evidence="1">Uncharacterized protein</fullName>
    </submittedName>
</protein>
<dbReference type="OrthoDB" id="6377396at2759"/>
<accession>A0A9P0LUY2</accession>
<keyword evidence="2" id="KW-1185">Reference proteome</keyword>
<name>A0A9P0LUY2_ACAOB</name>
<gene>
    <name evidence="1" type="ORF">ACAOBT_LOCUS27526</name>
</gene>
<dbReference type="Proteomes" id="UP001152888">
    <property type="component" value="Unassembled WGS sequence"/>
</dbReference>
<evidence type="ECO:0000313" key="1">
    <source>
        <dbReference type="EMBL" id="CAH2003641.1"/>
    </source>
</evidence>
<dbReference type="AlphaFoldDB" id="A0A9P0LUY2"/>
<evidence type="ECO:0000313" key="2">
    <source>
        <dbReference type="Proteomes" id="UP001152888"/>
    </source>
</evidence>
<proteinExistence type="predicted"/>
<sequence>MRGDPMEINISAYIWLVRQKNQWRLDYLDPGRTVLLTFRDVKVENFQEGDDLALRLVRVGTSEAKTCSFWKGFEIVPPESSFSNYGRLGGI</sequence>
<dbReference type="EMBL" id="CAKOFQ010007548">
    <property type="protein sequence ID" value="CAH2003641.1"/>
    <property type="molecule type" value="Genomic_DNA"/>
</dbReference>
<organism evidence="1 2">
    <name type="scientific">Acanthoscelides obtectus</name>
    <name type="common">Bean weevil</name>
    <name type="synonym">Bruchus obtectus</name>
    <dbReference type="NCBI Taxonomy" id="200917"/>
    <lineage>
        <taxon>Eukaryota</taxon>
        <taxon>Metazoa</taxon>
        <taxon>Ecdysozoa</taxon>
        <taxon>Arthropoda</taxon>
        <taxon>Hexapoda</taxon>
        <taxon>Insecta</taxon>
        <taxon>Pterygota</taxon>
        <taxon>Neoptera</taxon>
        <taxon>Endopterygota</taxon>
        <taxon>Coleoptera</taxon>
        <taxon>Polyphaga</taxon>
        <taxon>Cucujiformia</taxon>
        <taxon>Chrysomeloidea</taxon>
        <taxon>Chrysomelidae</taxon>
        <taxon>Bruchinae</taxon>
        <taxon>Bruchini</taxon>
        <taxon>Acanthoscelides</taxon>
    </lineage>
</organism>
<reference evidence="1" key="1">
    <citation type="submission" date="2022-03" db="EMBL/GenBank/DDBJ databases">
        <authorList>
            <person name="Sayadi A."/>
        </authorList>
    </citation>
    <scope>NUCLEOTIDE SEQUENCE</scope>
</reference>